<dbReference type="CDD" id="cd01830">
    <property type="entry name" value="XynE_like"/>
    <property type="match status" value="1"/>
</dbReference>
<keyword evidence="1" id="KW-0732">Signal</keyword>
<keyword evidence="4" id="KW-1185">Reference proteome</keyword>
<dbReference type="InterPro" id="IPR013830">
    <property type="entry name" value="SGNH_hydro"/>
</dbReference>
<feature type="signal peptide" evidence="1">
    <location>
        <begin position="1"/>
        <end position="21"/>
    </location>
</feature>
<dbReference type="Pfam" id="PF13472">
    <property type="entry name" value="Lipase_GDSL_2"/>
    <property type="match status" value="1"/>
</dbReference>
<reference evidence="3 4" key="1">
    <citation type="submission" date="2020-03" db="EMBL/GenBank/DDBJ databases">
        <title>Genomic Encyclopedia of Type Strains, Phase IV (KMG-IV): sequencing the most valuable type-strain genomes for metagenomic binning, comparative biology and taxonomic classification.</title>
        <authorList>
            <person name="Goeker M."/>
        </authorList>
    </citation>
    <scope>NUCLEOTIDE SEQUENCE [LARGE SCALE GENOMIC DNA]</scope>
    <source>
        <strain evidence="3 4">DSM 22753</strain>
    </source>
</reference>
<sequence>MIGWRAIAVGAMLLCPAGAAAQDWTTSWATSSMAMVDENVLPPGEGPVTVEQTVRLSVGGERMRIRLTNRDGTQPLAIREVLLAPEGEGAGRPVTFGGEASVLIPAGAEFVSDAVSMKALELGRVRVRLRFDRPEQATGHPGARATTRVRFGDGASVEVTQWFHIAAIDVAGPAAGTVAILGDSITDGYGVVTDSDGRWSDYLARRLEALPGPMRIGVANLGIGGNRLLRDGLGPNLLARIDRELWSLENVDSLIVLIGVNDLGTLTREAPVPEAQHRALVADMLGGYRQLVARARGAGIRVLGATILPYAGSGYYHPDAINEADRQAINAFIRAPGNFDAVIDLDAAMRDPQRPTYLRADLDSGDGLHPSDAGYRAMADAVPLDLLVQD</sequence>
<dbReference type="InterPro" id="IPR053140">
    <property type="entry name" value="GDSL_Rv0518-like"/>
</dbReference>
<proteinExistence type="predicted"/>
<name>A0ABX0TXL8_9SPHN</name>
<comment type="caution">
    <text evidence="3">The sequence shown here is derived from an EMBL/GenBank/DDBJ whole genome shotgun (WGS) entry which is preliminary data.</text>
</comment>
<dbReference type="Gene3D" id="3.40.50.1110">
    <property type="entry name" value="SGNH hydrolase"/>
    <property type="match status" value="1"/>
</dbReference>
<dbReference type="EMBL" id="JAASQP010000001">
    <property type="protein sequence ID" value="NIJ23045.1"/>
    <property type="molecule type" value="Genomic_DNA"/>
</dbReference>
<organism evidence="3 4">
    <name type="scientific">Sphingomonas japonica</name>
    <dbReference type="NCBI Taxonomy" id="511662"/>
    <lineage>
        <taxon>Bacteria</taxon>
        <taxon>Pseudomonadati</taxon>
        <taxon>Pseudomonadota</taxon>
        <taxon>Alphaproteobacteria</taxon>
        <taxon>Sphingomonadales</taxon>
        <taxon>Sphingomonadaceae</taxon>
        <taxon>Sphingomonas</taxon>
    </lineage>
</organism>
<dbReference type="PANTHER" id="PTHR43784">
    <property type="entry name" value="GDSL-LIKE LIPASE/ACYLHYDROLASE, PUTATIVE (AFU_ORTHOLOGUE AFUA_2G00820)-RELATED"/>
    <property type="match status" value="1"/>
</dbReference>
<evidence type="ECO:0000259" key="2">
    <source>
        <dbReference type="Pfam" id="PF13472"/>
    </source>
</evidence>
<dbReference type="PANTHER" id="PTHR43784:SF2">
    <property type="entry name" value="GDSL-LIKE LIPASE_ACYLHYDROLASE, PUTATIVE (AFU_ORTHOLOGUE AFUA_2G00820)-RELATED"/>
    <property type="match status" value="1"/>
</dbReference>
<dbReference type="RefSeq" id="WP_140048225.1">
    <property type="nucleotide sequence ID" value="NZ_BAAAEV010000001.1"/>
</dbReference>
<feature type="chain" id="PRO_5047347029" evidence="1">
    <location>
        <begin position="22"/>
        <end position="390"/>
    </location>
</feature>
<gene>
    <name evidence="3" type="ORF">FHT01_000587</name>
</gene>
<dbReference type="Proteomes" id="UP000788153">
    <property type="component" value="Unassembled WGS sequence"/>
</dbReference>
<evidence type="ECO:0000256" key="1">
    <source>
        <dbReference type="SAM" id="SignalP"/>
    </source>
</evidence>
<accession>A0ABX0TXL8</accession>
<dbReference type="SUPFAM" id="SSF52266">
    <property type="entry name" value="SGNH hydrolase"/>
    <property type="match status" value="1"/>
</dbReference>
<dbReference type="InterPro" id="IPR036514">
    <property type="entry name" value="SGNH_hydro_sf"/>
</dbReference>
<evidence type="ECO:0000313" key="3">
    <source>
        <dbReference type="EMBL" id="NIJ23045.1"/>
    </source>
</evidence>
<evidence type="ECO:0000313" key="4">
    <source>
        <dbReference type="Proteomes" id="UP000788153"/>
    </source>
</evidence>
<feature type="domain" description="SGNH hydrolase-type esterase" evidence="2">
    <location>
        <begin position="180"/>
        <end position="377"/>
    </location>
</feature>
<protein>
    <submittedName>
        <fullName evidence="3">Lysophospholipase L1-like esterase</fullName>
    </submittedName>
</protein>